<protein>
    <submittedName>
        <fullName evidence="1">Uncharacterized protein</fullName>
    </submittedName>
</protein>
<organism evidence="1 2">
    <name type="scientific">Mycena venus</name>
    <dbReference type="NCBI Taxonomy" id="2733690"/>
    <lineage>
        <taxon>Eukaryota</taxon>
        <taxon>Fungi</taxon>
        <taxon>Dikarya</taxon>
        <taxon>Basidiomycota</taxon>
        <taxon>Agaricomycotina</taxon>
        <taxon>Agaricomycetes</taxon>
        <taxon>Agaricomycetidae</taxon>
        <taxon>Agaricales</taxon>
        <taxon>Marasmiineae</taxon>
        <taxon>Mycenaceae</taxon>
        <taxon>Mycena</taxon>
    </lineage>
</organism>
<accession>A0A8H6YVR8</accession>
<dbReference type="EMBL" id="JACAZI010000003">
    <property type="protein sequence ID" value="KAF7364745.1"/>
    <property type="molecule type" value="Genomic_DNA"/>
</dbReference>
<dbReference type="AlphaFoldDB" id="A0A8H6YVR8"/>
<evidence type="ECO:0000313" key="2">
    <source>
        <dbReference type="Proteomes" id="UP000620124"/>
    </source>
</evidence>
<evidence type="ECO:0000313" key="1">
    <source>
        <dbReference type="EMBL" id="KAF7364745.1"/>
    </source>
</evidence>
<sequence>MHDPPSQMLTSVFLAFVAAIPNHTLRYTALSVAVVLAVLFTIRIKSPSTQLCHLAAMINTTNVLIRQAMAQCPRDYFTLTKQMGRLLEVEKIASLIKCRALISHGQRFSWKKYRLLYKDIKECIIQVKNIHTTVKLTIEAEHQRKLAADITEMQFILASAQMASNISLDITASV</sequence>
<keyword evidence="2" id="KW-1185">Reference proteome</keyword>
<proteinExistence type="predicted"/>
<comment type="caution">
    <text evidence="1">The sequence shown here is derived from an EMBL/GenBank/DDBJ whole genome shotgun (WGS) entry which is preliminary data.</text>
</comment>
<dbReference type="OrthoDB" id="3024245at2759"/>
<reference evidence="1" key="1">
    <citation type="submission" date="2020-05" db="EMBL/GenBank/DDBJ databases">
        <title>Mycena genomes resolve the evolution of fungal bioluminescence.</title>
        <authorList>
            <person name="Tsai I.J."/>
        </authorList>
    </citation>
    <scope>NUCLEOTIDE SEQUENCE</scope>
    <source>
        <strain evidence="1">CCC161011</strain>
    </source>
</reference>
<name>A0A8H6YVR8_9AGAR</name>
<gene>
    <name evidence="1" type="ORF">MVEN_00344400</name>
</gene>
<dbReference type="Proteomes" id="UP000620124">
    <property type="component" value="Unassembled WGS sequence"/>
</dbReference>